<evidence type="ECO:0000313" key="3">
    <source>
        <dbReference type="EMBL" id="KDN85144.1"/>
    </source>
</evidence>
<feature type="transmembrane region" description="Helical" evidence="2">
    <location>
        <begin position="137"/>
        <end position="157"/>
    </location>
</feature>
<keyword evidence="4" id="KW-1185">Reference proteome</keyword>
<feature type="transmembrane region" description="Helical" evidence="2">
    <location>
        <begin position="268"/>
        <end position="290"/>
    </location>
</feature>
<feature type="transmembrane region" description="Helical" evidence="2">
    <location>
        <begin position="72"/>
        <end position="91"/>
    </location>
</feature>
<protein>
    <submittedName>
        <fullName evidence="3">Uncharacterized protein</fullName>
    </submittedName>
</protein>
<dbReference type="eggNOG" id="ENOG50320DR">
    <property type="taxonomic scope" value="Bacteria"/>
</dbReference>
<accession>A0A066YYS4</accession>
<reference evidence="3 4" key="1">
    <citation type="submission" date="2014-05" db="EMBL/GenBank/DDBJ databases">
        <title>Draft Genome Sequence of Kitasatospora cheerisanensis KCTC 2395.</title>
        <authorList>
            <person name="Nam D.H."/>
        </authorList>
    </citation>
    <scope>NUCLEOTIDE SEQUENCE [LARGE SCALE GENOMIC DNA]</scope>
    <source>
        <strain evidence="3 4">KCTC 2395</strain>
    </source>
</reference>
<dbReference type="PATRIC" id="fig|1348663.4.peg.3118"/>
<sequence length="490" mass="50392">MPICPSCGAAVAGAPATCANCGRPPGPPPPAIGEVVADDTAAPGPSPWGSGRVHHDRTWPTPSRGWLTAGRVLLAPTVLLVVLAALGSAVGGRGIGVDDDPGVRWTTHTFQMWLQLTLTAFGTYWKNTNTSSFGTSAASLHVVPYAVTLAWLALLWLGQRLAARARAAAGAAEPTARAAGAQALRTGALSAAAALALGWLSTGSAQVDEESLKLSMQVSTGPAMVPLGVSAFLAAAVVVLAVDGQGALRIEAVRRRRLGGWLLAWQHAARVVGGLLALLTVISVAMQVLVDRPFPQSTFRALTLNGGVYLFGVGTGARAGTGENSFALYDLGGHGAQWWPAVVPVLLAALALGWSAHRGRLTHLDRCRLAALYAAATAALVLGSSIWLGERSTVKGEVHESRIDLVGWSLTSVLVAAAAWAVFGALLVPALLDAVRRTPVALSVPLPAQAAAGPEGAFGTVEPVVEEVRPAAGRVDVLDSHAPYRRPDAG</sequence>
<organism evidence="3 4">
    <name type="scientific">Kitasatospora cheerisanensis KCTC 2395</name>
    <dbReference type="NCBI Taxonomy" id="1348663"/>
    <lineage>
        <taxon>Bacteria</taxon>
        <taxon>Bacillati</taxon>
        <taxon>Actinomycetota</taxon>
        <taxon>Actinomycetes</taxon>
        <taxon>Kitasatosporales</taxon>
        <taxon>Streptomycetaceae</taxon>
        <taxon>Kitasatospora</taxon>
    </lineage>
</organism>
<dbReference type="EMBL" id="JNBY01000087">
    <property type="protein sequence ID" value="KDN85144.1"/>
    <property type="molecule type" value="Genomic_DNA"/>
</dbReference>
<dbReference type="HOGENOM" id="CLU_515602_0_0_11"/>
<dbReference type="AlphaFoldDB" id="A0A066YYS4"/>
<feature type="region of interest" description="Disordered" evidence="1">
    <location>
        <begin position="31"/>
        <end position="57"/>
    </location>
</feature>
<name>A0A066YYS4_9ACTN</name>
<dbReference type="Proteomes" id="UP000027178">
    <property type="component" value="Unassembled WGS sequence"/>
</dbReference>
<evidence type="ECO:0000256" key="2">
    <source>
        <dbReference type="SAM" id="Phobius"/>
    </source>
</evidence>
<feature type="transmembrane region" description="Helical" evidence="2">
    <location>
        <begin position="187"/>
        <end position="207"/>
    </location>
</feature>
<keyword evidence="2" id="KW-1133">Transmembrane helix</keyword>
<gene>
    <name evidence="3" type="ORF">KCH_32430</name>
</gene>
<keyword evidence="2" id="KW-0472">Membrane</keyword>
<feature type="transmembrane region" description="Helical" evidence="2">
    <location>
        <begin position="369"/>
        <end position="388"/>
    </location>
</feature>
<feature type="transmembrane region" description="Helical" evidence="2">
    <location>
        <begin position="338"/>
        <end position="357"/>
    </location>
</feature>
<dbReference type="OrthoDB" id="3868865at2"/>
<evidence type="ECO:0000256" key="1">
    <source>
        <dbReference type="SAM" id="MobiDB-lite"/>
    </source>
</evidence>
<feature type="transmembrane region" description="Helical" evidence="2">
    <location>
        <begin position="227"/>
        <end position="248"/>
    </location>
</feature>
<evidence type="ECO:0000313" key="4">
    <source>
        <dbReference type="Proteomes" id="UP000027178"/>
    </source>
</evidence>
<dbReference type="RefSeq" id="WP_035863437.1">
    <property type="nucleotide sequence ID" value="NZ_KK853997.1"/>
</dbReference>
<comment type="caution">
    <text evidence="3">The sequence shown here is derived from an EMBL/GenBank/DDBJ whole genome shotgun (WGS) entry which is preliminary data.</text>
</comment>
<keyword evidence="2" id="KW-0812">Transmembrane</keyword>
<proteinExistence type="predicted"/>
<feature type="transmembrane region" description="Helical" evidence="2">
    <location>
        <begin position="408"/>
        <end position="432"/>
    </location>
</feature>